<dbReference type="CDD" id="cd06071">
    <property type="entry name" value="Beach"/>
    <property type="match status" value="1"/>
</dbReference>
<dbReference type="InterPro" id="IPR016024">
    <property type="entry name" value="ARM-type_fold"/>
</dbReference>
<evidence type="ECO:0000259" key="2">
    <source>
        <dbReference type="PROSITE" id="PS50197"/>
    </source>
</evidence>
<feature type="domain" description="BEACH" evidence="2">
    <location>
        <begin position="265"/>
        <end position="567"/>
    </location>
</feature>
<dbReference type="InterPro" id="IPR000225">
    <property type="entry name" value="Armadillo"/>
</dbReference>
<dbReference type="PANTHER" id="PTHR13743">
    <property type="entry name" value="BEIGE/BEACH-RELATED"/>
    <property type="match status" value="1"/>
</dbReference>
<dbReference type="Proteomes" id="UP001472866">
    <property type="component" value="Chromosome 06"/>
</dbReference>
<dbReference type="SMART" id="SM01026">
    <property type="entry name" value="Beach"/>
    <property type="match status" value="1"/>
</dbReference>
<gene>
    <name evidence="4" type="ORF">HKI87_06g41220</name>
</gene>
<dbReference type="SMART" id="SM00185">
    <property type="entry name" value="ARM"/>
    <property type="match status" value="4"/>
</dbReference>
<dbReference type="InterPro" id="IPR023362">
    <property type="entry name" value="PH-BEACH_dom"/>
</dbReference>
<evidence type="ECO:0000256" key="1">
    <source>
        <dbReference type="ARBA" id="ARBA00022574"/>
    </source>
</evidence>
<keyword evidence="5" id="KW-1185">Reference proteome</keyword>
<proteinExistence type="predicted"/>
<dbReference type="Gene3D" id="1.10.1540.10">
    <property type="entry name" value="BEACH domain"/>
    <property type="match status" value="1"/>
</dbReference>
<reference evidence="4 5" key="1">
    <citation type="submission" date="2024-03" db="EMBL/GenBank/DDBJ databases">
        <title>Complete genome sequence of the green alga Chloropicon roscoffensis RCC1871.</title>
        <authorList>
            <person name="Lemieux C."/>
            <person name="Pombert J.-F."/>
            <person name="Otis C."/>
            <person name="Turmel M."/>
        </authorList>
    </citation>
    <scope>NUCLEOTIDE SEQUENCE [LARGE SCALE GENOMIC DNA]</scope>
    <source>
        <strain evidence="4 5">RCC1871</strain>
    </source>
</reference>
<accession>A0AAX4PAL3</accession>
<dbReference type="InterPro" id="IPR036372">
    <property type="entry name" value="BEACH_dom_sf"/>
</dbReference>
<protein>
    <submittedName>
        <fullName evidence="4">BEACH domain-containing protein</fullName>
    </submittedName>
</protein>
<dbReference type="PROSITE" id="PS51783">
    <property type="entry name" value="PH_BEACH"/>
    <property type="match status" value="1"/>
</dbReference>
<keyword evidence="1" id="KW-0853">WD repeat</keyword>
<dbReference type="SUPFAM" id="SSF48371">
    <property type="entry name" value="ARM repeat"/>
    <property type="match status" value="1"/>
</dbReference>
<dbReference type="Gene3D" id="2.30.29.30">
    <property type="entry name" value="Pleckstrin-homology domain (PH domain)/Phosphotyrosine-binding domain (PTB)"/>
    <property type="match status" value="1"/>
</dbReference>
<evidence type="ECO:0000313" key="4">
    <source>
        <dbReference type="EMBL" id="WZN62585.1"/>
    </source>
</evidence>
<name>A0AAX4PAL3_9CHLO</name>
<dbReference type="Pfam" id="PF02138">
    <property type="entry name" value="Beach"/>
    <property type="match status" value="1"/>
</dbReference>
<dbReference type="SUPFAM" id="SSF50729">
    <property type="entry name" value="PH domain-like"/>
    <property type="match status" value="1"/>
</dbReference>
<dbReference type="InterPro" id="IPR057496">
    <property type="entry name" value="FAN-like_PH"/>
</dbReference>
<sequence>MKGWESRVQRFSLLLLQEGEYYFRDYNCIQLSGSNIRLEGQLKICSLSIYFVPHNLNEPVFRLPYHSITGVRPSDAEDSLETFEVAALERIDMKTGNRNIPYIWNRGQFVFKFALTYTDLETVLAQIQRLIYISTTDGQGREEMLQEIIDAHEDSVQFSPGWFMDDGENIQLELTASRVTPLCWHRGRLVISPVRVYFLPFNVVSSAPLLTYSIKDVVTIQKRTHQLRDIGIELFFSGGESVYFAFKGPGELDRFYKKLVEQPSLTIEKERTLKQRRKDWASGKISNFDYLMFLNSQANRSFNDLTQYPIFPWVLSDYRSEVLDLNSRSSYRDLRKPIGALEPKRLENFLARYGEMKRMEEEAKREGRQSYTDVPFMFGCHYSTPGYVVYYLLRDKPQLMLKLQNGRFDSPDRLLCSIKETWESVLSLPTDLKELIPEFYSDNPEFLLNKEGLDFGVRQNGKIVRDVELPPWASDAKDFQAKMRAALESNYVSANLHHWIDLIFGYKQRGPRAEKSFNIFPHLTYDDNAKACLETETEERRRKAMNDQIREFGRTPSQLYSTPHPKRRVAYISIRERLANVKARLLSSLTVPKGLPCTKKKMDVKRALKLVLTKGGGDTGYAKRWLEITALTDSSKLAIKKSVHAQGLVNALRSKKLAKKKAAIQIIDILMREPSNVEILMGLGLQEPFIDAMSCEDLEVVECAVDLIIILSAKHSEFIDSFNVDALAALKRLVSGRSERLQIKSVRALGELGKLRNNRSRIIQLDSIQAMSADLKNTRKTNLVACVLETLSIISVDSDAFAKIKEVDLLRRVLTLCQYPEPKIQNAATLCLATLSMHNGFRLEIAQRGGLSILCASSCSADHRLQEVSSSALSNMFADTSVIDTIVREEGLWSIISMANSPSPKIQRHAARAFWHLAVHHENKKLLYDLGGLSSLVKLARNGERNIQSTLLAEEAISRLSEDAFMRGKIKEEHGEPLK</sequence>
<dbReference type="SUPFAM" id="SSF81837">
    <property type="entry name" value="BEACH domain"/>
    <property type="match status" value="1"/>
</dbReference>
<dbReference type="AlphaFoldDB" id="A0AAX4PAL3"/>
<feature type="domain" description="BEACH-type PH" evidence="3">
    <location>
        <begin position="165"/>
        <end position="260"/>
    </location>
</feature>
<dbReference type="EMBL" id="CP151506">
    <property type="protein sequence ID" value="WZN62585.1"/>
    <property type="molecule type" value="Genomic_DNA"/>
</dbReference>
<dbReference type="InterPro" id="IPR011993">
    <property type="entry name" value="PH-like_dom_sf"/>
</dbReference>
<dbReference type="InterPro" id="IPR011989">
    <property type="entry name" value="ARM-like"/>
</dbReference>
<dbReference type="InterPro" id="IPR000409">
    <property type="entry name" value="BEACH_dom"/>
</dbReference>
<evidence type="ECO:0000259" key="3">
    <source>
        <dbReference type="PROSITE" id="PS51783"/>
    </source>
</evidence>
<dbReference type="Pfam" id="PF25400">
    <property type="entry name" value="PH_FAN"/>
    <property type="match status" value="1"/>
</dbReference>
<dbReference type="InterPro" id="IPR050865">
    <property type="entry name" value="BEACH_Domain"/>
</dbReference>
<evidence type="ECO:0000313" key="5">
    <source>
        <dbReference type="Proteomes" id="UP001472866"/>
    </source>
</evidence>
<dbReference type="PANTHER" id="PTHR13743:SF123">
    <property type="entry name" value="PROTEIN FAN"/>
    <property type="match status" value="1"/>
</dbReference>
<organism evidence="4 5">
    <name type="scientific">Chloropicon roscoffensis</name>
    <dbReference type="NCBI Taxonomy" id="1461544"/>
    <lineage>
        <taxon>Eukaryota</taxon>
        <taxon>Viridiplantae</taxon>
        <taxon>Chlorophyta</taxon>
        <taxon>Chloropicophyceae</taxon>
        <taxon>Chloropicales</taxon>
        <taxon>Chloropicaceae</taxon>
        <taxon>Chloropicon</taxon>
    </lineage>
</organism>
<dbReference type="PROSITE" id="PS50197">
    <property type="entry name" value="BEACH"/>
    <property type="match status" value="1"/>
</dbReference>
<dbReference type="Gene3D" id="1.25.10.10">
    <property type="entry name" value="Leucine-rich Repeat Variant"/>
    <property type="match status" value="2"/>
</dbReference>